<comment type="caution">
    <text evidence="2">The sequence shown here is derived from an EMBL/GenBank/DDBJ whole genome shotgun (WGS) entry which is preliminary data.</text>
</comment>
<gene>
    <name evidence="2" type="ORF">QBC37DRAFT_184479</name>
</gene>
<keyword evidence="3" id="KW-1185">Reference proteome</keyword>
<evidence type="ECO:0000313" key="3">
    <source>
        <dbReference type="Proteomes" id="UP001301769"/>
    </source>
</evidence>
<accession>A0AAN6Y7P0</accession>
<feature type="region of interest" description="Disordered" evidence="1">
    <location>
        <begin position="142"/>
        <end position="162"/>
    </location>
</feature>
<reference evidence="2" key="1">
    <citation type="journal article" date="2023" name="Mol. Phylogenet. Evol.">
        <title>Genome-scale phylogeny and comparative genomics of the fungal order Sordariales.</title>
        <authorList>
            <person name="Hensen N."/>
            <person name="Bonometti L."/>
            <person name="Westerberg I."/>
            <person name="Brannstrom I.O."/>
            <person name="Guillou S."/>
            <person name="Cros-Aarteil S."/>
            <person name="Calhoun S."/>
            <person name="Haridas S."/>
            <person name="Kuo A."/>
            <person name="Mondo S."/>
            <person name="Pangilinan J."/>
            <person name="Riley R."/>
            <person name="LaButti K."/>
            <person name="Andreopoulos B."/>
            <person name="Lipzen A."/>
            <person name="Chen C."/>
            <person name="Yan M."/>
            <person name="Daum C."/>
            <person name="Ng V."/>
            <person name="Clum A."/>
            <person name="Steindorff A."/>
            <person name="Ohm R.A."/>
            <person name="Martin F."/>
            <person name="Silar P."/>
            <person name="Natvig D.O."/>
            <person name="Lalanne C."/>
            <person name="Gautier V."/>
            <person name="Ament-Velasquez S.L."/>
            <person name="Kruys A."/>
            <person name="Hutchinson M.I."/>
            <person name="Powell A.J."/>
            <person name="Barry K."/>
            <person name="Miller A.N."/>
            <person name="Grigoriev I.V."/>
            <person name="Debuchy R."/>
            <person name="Gladieux P."/>
            <person name="Hiltunen Thoren M."/>
            <person name="Johannesson H."/>
        </authorList>
    </citation>
    <scope>NUCLEOTIDE SEQUENCE</scope>
    <source>
        <strain evidence="2">PSN293</strain>
    </source>
</reference>
<evidence type="ECO:0000256" key="1">
    <source>
        <dbReference type="SAM" id="MobiDB-lite"/>
    </source>
</evidence>
<dbReference type="EMBL" id="MU858119">
    <property type="protein sequence ID" value="KAK4212866.1"/>
    <property type="molecule type" value="Genomic_DNA"/>
</dbReference>
<dbReference type="Proteomes" id="UP001301769">
    <property type="component" value="Unassembled WGS sequence"/>
</dbReference>
<proteinExistence type="predicted"/>
<reference evidence="2" key="2">
    <citation type="submission" date="2023-05" db="EMBL/GenBank/DDBJ databases">
        <authorList>
            <consortium name="Lawrence Berkeley National Laboratory"/>
            <person name="Steindorff A."/>
            <person name="Hensen N."/>
            <person name="Bonometti L."/>
            <person name="Westerberg I."/>
            <person name="Brannstrom I.O."/>
            <person name="Guillou S."/>
            <person name="Cros-Aarteil S."/>
            <person name="Calhoun S."/>
            <person name="Haridas S."/>
            <person name="Kuo A."/>
            <person name="Mondo S."/>
            <person name="Pangilinan J."/>
            <person name="Riley R."/>
            <person name="Labutti K."/>
            <person name="Andreopoulos B."/>
            <person name="Lipzen A."/>
            <person name="Chen C."/>
            <person name="Yanf M."/>
            <person name="Daum C."/>
            <person name="Ng V."/>
            <person name="Clum A."/>
            <person name="Ohm R."/>
            <person name="Martin F."/>
            <person name="Silar P."/>
            <person name="Natvig D."/>
            <person name="Lalanne C."/>
            <person name="Gautier V."/>
            <person name="Ament-Velasquez S.L."/>
            <person name="Kruys A."/>
            <person name="Hutchinson M.I."/>
            <person name="Powell A.J."/>
            <person name="Barry K."/>
            <person name="Miller A.N."/>
            <person name="Grigoriev I.V."/>
            <person name="Debuchy R."/>
            <person name="Gladieux P."/>
            <person name="Thoren M.H."/>
            <person name="Johannesson H."/>
        </authorList>
    </citation>
    <scope>NUCLEOTIDE SEQUENCE</scope>
    <source>
        <strain evidence="2">PSN293</strain>
    </source>
</reference>
<protein>
    <submittedName>
        <fullName evidence="2">Uncharacterized protein</fullName>
    </submittedName>
</protein>
<organism evidence="2 3">
    <name type="scientific">Rhypophila decipiens</name>
    <dbReference type="NCBI Taxonomy" id="261697"/>
    <lineage>
        <taxon>Eukaryota</taxon>
        <taxon>Fungi</taxon>
        <taxon>Dikarya</taxon>
        <taxon>Ascomycota</taxon>
        <taxon>Pezizomycotina</taxon>
        <taxon>Sordariomycetes</taxon>
        <taxon>Sordariomycetidae</taxon>
        <taxon>Sordariales</taxon>
        <taxon>Naviculisporaceae</taxon>
        <taxon>Rhypophila</taxon>
    </lineage>
</organism>
<sequence>MPQSFLDTISTTSTVISALKRGPEADTLDDDSSSSKSSHHDLRNALISQTIVFELSQILRRKHGHKSAKHFVNMALDRHQLKGFPQKRKTPQLAAGVTKPINIYPSTSYNPGSPALCSAEHQERTVSSPSHCRLLASSTARSPKKVSDRHTRSVITQKKSRHQQARHRSMCVSSTYIQYSSLLCSPCCLVSGITRQRESQKRRFLTASCLCFWKVVGNKSFSDFLFPGRLKHMVCSTIPHPIYWATPHTSWRPV</sequence>
<dbReference type="AlphaFoldDB" id="A0AAN6Y7P0"/>
<evidence type="ECO:0000313" key="2">
    <source>
        <dbReference type="EMBL" id="KAK4212866.1"/>
    </source>
</evidence>
<name>A0AAN6Y7P0_9PEZI</name>